<evidence type="ECO:0000313" key="13">
    <source>
        <dbReference type="EMBL" id="SFW27086.1"/>
    </source>
</evidence>
<evidence type="ECO:0000256" key="2">
    <source>
        <dbReference type="ARBA" id="ARBA00012417"/>
    </source>
</evidence>
<keyword evidence="5" id="KW-0235">DNA replication</keyword>
<dbReference type="EMBL" id="FPIP01000003">
    <property type="protein sequence ID" value="SFW27086.1"/>
    <property type="molecule type" value="Genomic_DNA"/>
</dbReference>
<accession>A0A1K1MYJ5</accession>
<dbReference type="Gene3D" id="3.40.50.300">
    <property type="entry name" value="P-loop containing nucleotide triphosphate hydrolases"/>
    <property type="match status" value="1"/>
</dbReference>
<keyword evidence="8" id="KW-0862">Zinc</keyword>
<dbReference type="GO" id="GO:0009360">
    <property type="term" value="C:DNA polymerase III complex"/>
    <property type="evidence" value="ECO:0007669"/>
    <property type="project" value="InterPro"/>
</dbReference>
<evidence type="ECO:0000256" key="3">
    <source>
        <dbReference type="ARBA" id="ARBA00022679"/>
    </source>
</evidence>
<dbReference type="InterPro" id="IPR045085">
    <property type="entry name" value="HLD_clamp_pol_III_gamma_tau"/>
</dbReference>
<dbReference type="PANTHER" id="PTHR11669">
    <property type="entry name" value="REPLICATION FACTOR C / DNA POLYMERASE III GAMMA-TAU SUBUNIT"/>
    <property type="match status" value="1"/>
</dbReference>
<dbReference type="InterPro" id="IPR027417">
    <property type="entry name" value="P-loop_NTPase"/>
</dbReference>
<evidence type="ECO:0000313" key="14">
    <source>
        <dbReference type="Proteomes" id="UP000183461"/>
    </source>
</evidence>
<evidence type="ECO:0000256" key="8">
    <source>
        <dbReference type="ARBA" id="ARBA00022833"/>
    </source>
</evidence>
<keyword evidence="7" id="KW-0547">Nucleotide-binding</keyword>
<dbReference type="InterPro" id="IPR001270">
    <property type="entry name" value="ClpA/B"/>
</dbReference>
<dbReference type="GO" id="GO:0046872">
    <property type="term" value="F:metal ion binding"/>
    <property type="evidence" value="ECO:0007669"/>
    <property type="project" value="UniProtKB-KW"/>
</dbReference>
<evidence type="ECO:0000256" key="4">
    <source>
        <dbReference type="ARBA" id="ARBA00022695"/>
    </source>
</evidence>
<dbReference type="GO" id="GO:0003677">
    <property type="term" value="F:DNA binding"/>
    <property type="evidence" value="ECO:0007669"/>
    <property type="project" value="InterPro"/>
</dbReference>
<keyword evidence="6" id="KW-0479">Metal-binding</keyword>
<dbReference type="SUPFAM" id="SSF52540">
    <property type="entry name" value="P-loop containing nucleoside triphosphate hydrolases"/>
    <property type="match status" value="1"/>
</dbReference>
<keyword evidence="9" id="KW-0067">ATP-binding</keyword>
<dbReference type="NCBIfam" id="TIGR02397">
    <property type="entry name" value="dnaX_nterm"/>
    <property type="match status" value="1"/>
</dbReference>
<dbReference type="FunFam" id="3.40.50.300:FF:000014">
    <property type="entry name" value="DNA polymerase III subunit gamma/tau"/>
    <property type="match status" value="1"/>
</dbReference>
<evidence type="ECO:0000256" key="6">
    <source>
        <dbReference type="ARBA" id="ARBA00022723"/>
    </source>
</evidence>
<protein>
    <recommendedName>
        <fullName evidence="2">DNA-directed DNA polymerase</fullName>
        <ecNumber evidence="2">2.7.7.7</ecNumber>
    </recommendedName>
</protein>
<dbReference type="GO" id="GO:0006261">
    <property type="term" value="P:DNA-templated DNA replication"/>
    <property type="evidence" value="ECO:0007669"/>
    <property type="project" value="TreeGrafter"/>
</dbReference>
<dbReference type="Gene3D" id="1.10.8.60">
    <property type="match status" value="1"/>
</dbReference>
<name>A0A1K1MYJ5_RUMFL</name>
<comment type="catalytic activity">
    <reaction evidence="11">
        <text>DNA(n) + a 2'-deoxyribonucleoside 5'-triphosphate = DNA(n+1) + diphosphate</text>
        <dbReference type="Rhea" id="RHEA:22508"/>
        <dbReference type="Rhea" id="RHEA-COMP:17339"/>
        <dbReference type="Rhea" id="RHEA-COMP:17340"/>
        <dbReference type="ChEBI" id="CHEBI:33019"/>
        <dbReference type="ChEBI" id="CHEBI:61560"/>
        <dbReference type="ChEBI" id="CHEBI:173112"/>
        <dbReference type="EC" id="2.7.7.7"/>
    </reaction>
</comment>
<evidence type="ECO:0000256" key="7">
    <source>
        <dbReference type="ARBA" id="ARBA00022741"/>
    </source>
</evidence>
<comment type="similarity">
    <text evidence="1">Belongs to the DnaX/STICHEL family.</text>
</comment>
<dbReference type="InterPro" id="IPR003593">
    <property type="entry name" value="AAA+_ATPase"/>
</dbReference>
<dbReference type="Proteomes" id="UP000183461">
    <property type="component" value="Unassembled WGS sequence"/>
</dbReference>
<evidence type="ECO:0000256" key="10">
    <source>
        <dbReference type="ARBA" id="ARBA00022932"/>
    </source>
</evidence>
<dbReference type="InterPro" id="IPR012763">
    <property type="entry name" value="DNA_pol_III_sug/sutau_N"/>
</dbReference>
<keyword evidence="4" id="KW-0548">Nucleotidyltransferase</keyword>
<dbReference type="SMART" id="SM00382">
    <property type="entry name" value="AAA"/>
    <property type="match status" value="1"/>
</dbReference>
<dbReference type="Pfam" id="PF13177">
    <property type="entry name" value="DNA_pol3_delta2"/>
    <property type="match status" value="1"/>
</dbReference>
<dbReference type="Pfam" id="PF22608">
    <property type="entry name" value="DNAX_ATPase_lid"/>
    <property type="match status" value="1"/>
</dbReference>
<dbReference type="Pfam" id="PF12169">
    <property type="entry name" value="DNA_pol3_gamma3"/>
    <property type="match status" value="1"/>
</dbReference>
<dbReference type="SUPFAM" id="SSF48019">
    <property type="entry name" value="post-AAA+ oligomerization domain-like"/>
    <property type="match status" value="1"/>
</dbReference>
<dbReference type="RefSeq" id="WP_072299762.1">
    <property type="nucleotide sequence ID" value="NZ_FPIP01000003.1"/>
</dbReference>
<proteinExistence type="inferred from homology"/>
<evidence type="ECO:0000256" key="5">
    <source>
        <dbReference type="ARBA" id="ARBA00022705"/>
    </source>
</evidence>
<sequence>MYKALYRKWRPMTFDDVISQQYTTEALKNQIISGKTAHAYLFTGSRGTGKTTCARILAKAVNCRNMKNGNPCLECDICRDADSGALTDIVEIDAASNNGVDNIRDLRDAAVYTPERGAYKIYIIDEVHMLSAGAFNALLKIMEEPPPYVKFILATTEIHKVPATIVSRCQRYDFRRIKAEDIAARISYIAQQEELNLTEDGAAMIAKLADGGMRDAVSLLDQCSVCAEVINAEAVSNAAGIAGRDYLYDMLDAVSDSDTPKALSITADLYDMSKDLTRLCEELITQLRNVMLIKASPDTADKLIVCMPDELERLKAIAEKSDLPTVMDRLSALQECRERMQRAMNKRVEFEMSLIKLCGNVKNTTESIDNSEIYDKIKQLEDKINTVPRAVPAAGKPAEEKPEVLEASAVPADEKIVPTIDIKKLKPEDIIPCERWNEVLDEFRNINPAVAGSLDGSFAGTAGNYIFITAQNRFFMELFKVKENANSLGAAIANVLGQRFIIKARCATTVAEQKNLAESLIKKAMDSQIETAVENQ</sequence>
<evidence type="ECO:0000259" key="12">
    <source>
        <dbReference type="SMART" id="SM00382"/>
    </source>
</evidence>
<dbReference type="EC" id="2.7.7.7" evidence="2"/>
<dbReference type="NCBIfam" id="NF004046">
    <property type="entry name" value="PRK05563.1"/>
    <property type="match status" value="1"/>
</dbReference>
<dbReference type="GO" id="GO:0003887">
    <property type="term" value="F:DNA-directed DNA polymerase activity"/>
    <property type="evidence" value="ECO:0007669"/>
    <property type="project" value="UniProtKB-KW"/>
</dbReference>
<dbReference type="InterPro" id="IPR050238">
    <property type="entry name" value="DNA_Rep/Repair_Clamp_Loader"/>
</dbReference>
<feature type="domain" description="AAA+ ATPase" evidence="12">
    <location>
        <begin position="36"/>
        <end position="178"/>
    </location>
</feature>
<dbReference type="AlphaFoldDB" id="A0A1K1MYJ5"/>
<gene>
    <name evidence="13" type="ORF">SAMN02910280_1413</name>
</gene>
<evidence type="ECO:0000256" key="11">
    <source>
        <dbReference type="ARBA" id="ARBA00049244"/>
    </source>
</evidence>
<dbReference type="InterPro" id="IPR008921">
    <property type="entry name" value="DNA_pol3_clamp-load_cplx_C"/>
</dbReference>
<dbReference type="InterPro" id="IPR022754">
    <property type="entry name" value="DNA_pol_III_gamma-3"/>
</dbReference>
<dbReference type="Gene3D" id="1.20.272.10">
    <property type="match status" value="1"/>
</dbReference>
<dbReference type="CDD" id="cd00009">
    <property type="entry name" value="AAA"/>
    <property type="match status" value="1"/>
</dbReference>
<keyword evidence="10" id="KW-0239">DNA-directed DNA polymerase</keyword>
<organism evidence="13 14">
    <name type="scientific">Ruminococcus flavefaciens</name>
    <dbReference type="NCBI Taxonomy" id="1265"/>
    <lineage>
        <taxon>Bacteria</taxon>
        <taxon>Bacillati</taxon>
        <taxon>Bacillota</taxon>
        <taxon>Clostridia</taxon>
        <taxon>Eubacteriales</taxon>
        <taxon>Oscillospiraceae</taxon>
        <taxon>Ruminococcus</taxon>
    </lineage>
</organism>
<evidence type="ECO:0000256" key="1">
    <source>
        <dbReference type="ARBA" id="ARBA00006360"/>
    </source>
</evidence>
<evidence type="ECO:0000256" key="9">
    <source>
        <dbReference type="ARBA" id="ARBA00022840"/>
    </source>
</evidence>
<reference evidence="13 14" key="1">
    <citation type="submission" date="2016-11" db="EMBL/GenBank/DDBJ databases">
        <authorList>
            <person name="Jaros S."/>
            <person name="Januszkiewicz K."/>
            <person name="Wedrychowicz H."/>
        </authorList>
    </citation>
    <scope>NUCLEOTIDE SEQUENCE [LARGE SCALE GENOMIC DNA]</scope>
    <source>
        <strain evidence="13 14">YL228</strain>
    </source>
</reference>
<dbReference type="GO" id="GO:0005524">
    <property type="term" value="F:ATP binding"/>
    <property type="evidence" value="ECO:0007669"/>
    <property type="project" value="UniProtKB-KW"/>
</dbReference>
<dbReference type="PANTHER" id="PTHR11669:SF0">
    <property type="entry name" value="PROTEIN STICHEL-LIKE 2"/>
    <property type="match status" value="1"/>
</dbReference>
<dbReference type="PRINTS" id="PR00300">
    <property type="entry name" value="CLPPROTEASEA"/>
</dbReference>
<keyword evidence="3" id="KW-0808">Transferase</keyword>